<proteinExistence type="inferred from homology"/>
<feature type="transmembrane region" description="Helical" evidence="2">
    <location>
        <begin position="57"/>
        <end position="76"/>
    </location>
</feature>
<evidence type="ECO:0000313" key="3">
    <source>
        <dbReference type="EMBL" id="OUT07157.1"/>
    </source>
</evidence>
<dbReference type="Gene3D" id="1.10.3730.20">
    <property type="match status" value="1"/>
</dbReference>
<accession>A0A1Y5MFX1</accession>
<comment type="similarity">
    <text evidence="1">Belongs to the drug/metabolite transporter (DMT) superfamily. Small multidrug resistance (SMR) (TC 2.A.7.1) family.</text>
</comment>
<keyword evidence="2" id="KW-1133">Transmembrane helix</keyword>
<dbReference type="RefSeq" id="WP_087583481.1">
    <property type="nucleotide sequence ID" value="NZ_NDYN01000007.1"/>
</dbReference>
<evidence type="ECO:0000256" key="2">
    <source>
        <dbReference type="SAM" id="Phobius"/>
    </source>
</evidence>
<dbReference type="InterPro" id="IPR045324">
    <property type="entry name" value="Small_multidrug_res"/>
</dbReference>
<gene>
    <name evidence="3" type="ORF">B9N65_07870</name>
</gene>
<protein>
    <submittedName>
        <fullName evidence="3">Chaperonin</fullName>
    </submittedName>
</protein>
<feature type="transmembrane region" description="Helical" evidence="2">
    <location>
        <begin position="32"/>
        <end position="50"/>
    </location>
</feature>
<dbReference type="AlphaFoldDB" id="A0A1Y5MFX1"/>
<organism evidence="3 4">
    <name type="scientific">Campylobacter concisus</name>
    <dbReference type="NCBI Taxonomy" id="199"/>
    <lineage>
        <taxon>Bacteria</taxon>
        <taxon>Pseudomonadati</taxon>
        <taxon>Campylobacterota</taxon>
        <taxon>Epsilonproteobacteria</taxon>
        <taxon>Campylobacterales</taxon>
        <taxon>Campylobacteraceae</taxon>
        <taxon>Campylobacter</taxon>
    </lineage>
</organism>
<evidence type="ECO:0000256" key="1">
    <source>
        <dbReference type="RuleBase" id="RU003942"/>
    </source>
</evidence>
<keyword evidence="1 2" id="KW-0812">Transmembrane</keyword>
<dbReference type="GO" id="GO:0005886">
    <property type="term" value="C:plasma membrane"/>
    <property type="evidence" value="ECO:0007669"/>
    <property type="project" value="UniProtKB-SubCell"/>
</dbReference>
<dbReference type="Pfam" id="PF00893">
    <property type="entry name" value="Multi_Drug_Res"/>
    <property type="match status" value="1"/>
</dbReference>
<dbReference type="EMBL" id="NDYN01000007">
    <property type="protein sequence ID" value="OUT07157.1"/>
    <property type="molecule type" value="Genomic_DNA"/>
</dbReference>
<dbReference type="InterPro" id="IPR037185">
    <property type="entry name" value="EmrE-like"/>
</dbReference>
<keyword evidence="2" id="KW-0472">Membrane</keyword>
<comment type="subcellular location">
    <subcellularLocation>
        <location evidence="1">Cell membrane</location>
        <topology evidence="1">Multi-pass membrane protein</topology>
    </subcellularLocation>
</comment>
<evidence type="ECO:0000313" key="4">
    <source>
        <dbReference type="Proteomes" id="UP000196317"/>
    </source>
</evidence>
<dbReference type="GO" id="GO:0022857">
    <property type="term" value="F:transmembrane transporter activity"/>
    <property type="evidence" value="ECO:0007669"/>
    <property type="project" value="InterPro"/>
</dbReference>
<sequence length="109" mass="11873">MSNRGFLWILLGAVAECGWAYGLKHASNLSEFLLTTLLVSISFVSFMKALKYLPVSISYAVFVGFGTVFIVIAEIVSDYAASGIMPNFIRLFFIATLILGVLGLKGIKE</sequence>
<feature type="transmembrane region" description="Helical" evidence="2">
    <location>
        <begin position="88"/>
        <end position="107"/>
    </location>
</feature>
<name>A0A1Y5MFX1_9BACT</name>
<comment type="caution">
    <text evidence="3">The sequence shown here is derived from an EMBL/GenBank/DDBJ whole genome shotgun (WGS) entry which is preliminary data.</text>
</comment>
<reference evidence="3 4" key="1">
    <citation type="submission" date="2017-04" db="EMBL/GenBank/DDBJ databases">
        <title>Complete genome of Campylobacter concisus ATCC 33237T and draft genomes for an additional eight well characterized C. concisus strains.</title>
        <authorList>
            <person name="Cornelius A.J."/>
            <person name="Miller W.G."/>
            <person name="Lastovica A.J."/>
            <person name="On S.L."/>
            <person name="French N.P."/>
            <person name="Vandenberg O."/>
            <person name="Biggs P.J."/>
        </authorList>
    </citation>
    <scope>NUCLEOTIDE SEQUENCE [LARGE SCALE GENOMIC DNA]</scope>
    <source>
        <strain evidence="3 4">CCUG 19995</strain>
    </source>
</reference>
<dbReference type="SUPFAM" id="SSF103481">
    <property type="entry name" value="Multidrug resistance efflux transporter EmrE"/>
    <property type="match status" value="1"/>
</dbReference>
<dbReference type="Proteomes" id="UP000196317">
    <property type="component" value="Unassembled WGS sequence"/>
</dbReference>